<proteinExistence type="evidence at transcript level"/>
<keyword evidence="5" id="KW-0645">Protease</keyword>
<dbReference type="InterPro" id="IPR001563">
    <property type="entry name" value="Peptidase_S10"/>
</dbReference>
<dbReference type="GO" id="GO:0004185">
    <property type="term" value="F:serine-type carboxypeptidase activity"/>
    <property type="evidence" value="ECO:0007669"/>
    <property type="project" value="UniProtKB-UniRule"/>
</dbReference>
<keyword evidence="5" id="KW-0121">Carboxypeptidase</keyword>
<accession>A0A7L9QEJ2</accession>
<dbReference type="EMBL" id="MT439000">
    <property type="protein sequence ID" value="QOL01247.1"/>
    <property type="molecule type" value="mRNA"/>
</dbReference>
<organism evidence="6">
    <name type="scientific">Trebouxia lynnae</name>
    <dbReference type="NCBI Taxonomy" id="1825957"/>
    <lineage>
        <taxon>Eukaryota</taxon>
        <taxon>Viridiplantae</taxon>
        <taxon>Chlorophyta</taxon>
        <taxon>core chlorophytes</taxon>
        <taxon>Trebouxiophyceae</taxon>
        <taxon>Trebouxiales</taxon>
        <taxon>Trebouxiaceae</taxon>
        <taxon>Trebouxia</taxon>
    </lineage>
</organism>
<keyword evidence="3" id="KW-1015">Disulfide bond</keyword>
<evidence type="ECO:0000256" key="2">
    <source>
        <dbReference type="ARBA" id="ARBA00022729"/>
    </source>
</evidence>
<protein>
    <recommendedName>
        <fullName evidence="5">Carboxypeptidase</fullName>
        <ecNumber evidence="5">3.4.16.-</ecNumber>
    </recommendedName>
</protein>
<dbReference type="PANTHER" id="PTHR11802:SF201">
    <property type="entry name" value="CARBOXYPEPTIDASE"/>
    <property type="match status" value="1"/>
</dbReference>
<dbReference type="PROSITE" id="PS00131">
    <property type="entry name" value="CARBOXYPEPT_SER_SER"/>
    <property type="match status" value="1"/>
</dbReference>
<reference evidence="6" key="1">
    <citation type="journal article" date="2020" name="Microb. Ecol.">
        <title>The Under-explored Extracellular Proteome of Aero-Terrestrial Microalgae Provides Clues on Different Mechanisms of Desiccation Tolerance in Non-Model Organisms.</title>
        <authorList>
            <person name="Gonzalez-Hourcade M."/>
            <person name="Del Campo E.M."/>
            <person name="Casano L.M."/>
        </authorList>
    </citation>
    <scope>NUCLEOTIDE SEQUENCE</scope>
    <source>
        <strain evidence="6">TR9</strain>
    </source>
</reference>
<dbReference type="GO" id="GO:0006508">
    <property type="term" value="P:proteolysis"/>
    <property type="evidence" value="ECO:0007669"/>
    <property type="project" value="UniProtKB-KW"/>
</dbReference>
<keyword evidence="4" id="KW-0325">Glycoprotein</keyword>
<dbReference type="AlphaFoldDB" id="A0A7L9QEJ2"/>
<dbReference type="InterPro" id="IPR029058">
    <property type="entry name" value="AB_hydrolase_fold"/>
</dbReference>
<dbReference type="PROSITE" id="PS00560">
    <property type="entry name" value="CARBOXYPEPT_SER_HIS"/>
    <property type="match status" value="1"/>
</dbReference>
<evidence type="ECO:0000256" key="4">
    <source>
        <dbReference type="ARBA" id="ARBA00023180"/>
    </source>
</evidence>
<feature type="signal peptide" evidence="5">
    <location>
        <begin position="1"/>
        <end position="20"/>
    </location>
</feature>
<dbReference type="SUPFAM" id="SSF53474">
    <property type="entry name" value="alpha/beta-Hydrolases"/>
    <property type="match status" value="1"/>
</dbReference>
<keyword evidence="5" id="KW-0378">Hydrolase</keyword>
<dbReference type="PANTHER" id="PTHR11802">
    <property type="entry name" value="SERINE PROTEASE FAMILY S10 SERINE CARBOXYPEPTIDASE"/>
    <property type="match status" value="1"/>
</dbReference>
<evidence type="ECO:0000256" key="5">
    <source>
        <dbReference type="RuleBase" id="RU361156"/>
    </source>
</evidence>
<comment type="similarity">
    <text evidence="1 5">Belongs to the peptidase S10 family.</text>
</comment>
<name>A0A7L9QEJ2_9CHLO</name>
<evidence type="ECO:0000256" key="3">
    <source>
        <dbReference type="ARBA" id="ARBA00023157"/>
    </source>
</evidence>
<evidence type="ECO:0000313" key="6">
    <source>
        <dbReference type="EMBL" id="QOL01247.1"/>
    </source>
</evidence>
<dbReference type="Gene3D" id="3.40.50.11320">
    <property type="match status" value="1"/>
</dbReference>
<dbReference type="InterPro" id="IPR033124">
    <property type="entry name" value="Ser_caboxypep_his_AS"/>
</dbReference>
<dbReference type="InterPro" id="IPR018202">
    <property type="entry name" value="Ser_caboxypep_ser_AS"/>
</dbReference>
<dbReference type="PRINTS" id="PR00724">
    <property type="entry name" value="CRBOXYPTASEC"/>
</dbReference>
<dbReference type="EC" id="3.4.16.-" evidence="5"/>
<dbReference type="Pfam" id="PF00450">
    <property type="entry name" value="Peptidase_S10"/>
    <property type="match status" value="1"/>
</dbReference>
<dbReference type="FunFam" id="3.40.50.1820:FF:000211">
    <property type="entry name" value="Carboxypeptidase"/>
    <property type="match status" value="1"/>
</dbReference>
<sequence>MAGGLAAFAALSLLLGGVHAATVPKQGSLRQVDIQSYTVDAEEDRVVDLPGLGKPDFGLFSGYVTVNEEAERALFYAFVESRSNPKEDPLVLWLNGGPGCSSLAGGFMSELGPFYPTPGGKLQKNPHAWNQIANIIFLESPAFVGWSYSNTSTDIVVGDERTTEDAYTFLQGFMARFPQYAGRPFWLAGESYGGHYVPNLALQVLENNKKAVQESRQSINLQGFLVGNAWTDAGFDNEGAVDFWWTHALISNEVRDSLLQSCNFSGVGPLRQSPLEAASLERNGKLEACLHAISKTQHSMQRINIYDIYADVCLPKHVHNEVSQLALQLGRHPATSAASITKPGDYDPCVDNEVEIYFNREDVQRAMHANTTGMPGPWVDCNPLIAYSMDDLFTSMLPKYRDILRHEAGLDILIFSGDVDGIVPVIGTRRWLVSLQLPILKEWRPWYSLTGQVGGYIEVYDGLTFSTVRNAGHMVPYTQAERAYYLFSHWIRGKVM</sequence>
<keyword evidence="2 5" id="KW-0732">Signal</keyword>
<dbReference type="Gene3D" id="3.40.50.1820">
    <property type="entry name" value="alpha/beta hydrolase"/>
    <property type="match status" value="1"/>
</dbReference>
<dbReference type="FunFam" id="3.40.50.11320:FF:000002">
    <property type="entry name" value="Carboxypeptidase"/>
    <property type="match status" value="1"/>
</dbReference>
<feature type="chain" id="PRO_5029942058" description="Carboxypeptidase" evidence="5">
    <location>
        <begin position="21"/>
        <end position="496"/>
    </location>
</feature>
<dbReference type="Gene3D" id="6.10.250.940">
    <property type="match status" value="1"/>
</dbReference>
<evidence type="ECO:0000256" key="1">
    <source>
        <dbReference type="ARBA" id="ARBA00009431"/>
    </source>
</evidence>